<dbReference type="PANTHER" id="PTHR24058">
    <property type="entry name" value="DUAL SPECIFICITY PROTEIN KINASE"/>
    <property type="match status" value="1"/>
</dbReference>
<dbReference type="PROSITE" id="PS00108">
    <property type="entry name" value="PROTEIN_KINASE_ST"/>
    <property type="match status" value="1"/>
</dbReference>
<sequence length="299" mass="33289">MLGQGTFGQVVSCWSEDFGKAVAVKVIKNQPAYYHQARVEIGLLQLLNTRCDPRDERHIVRMIDFFLFRKHLCLVFERLDVNLFELLKRNAFRGLSLSLVQMFLRQLLDSLAVLRDAGIIHCDLKPENILLMSPQSGAIKLIDFGSACFENRTVYSYIQSRFYRSPEVVLGINSYNMAIDVWSLGCVAAELFLGLPLFPGASEFDLLARITETIGPPPQWLLAEAKHAGKYFKRVAPSNGTDGLDRCDTNSAMLDLMGSSVPRQGGAGLMMAGASIQQQQQQQQQQQKLLAGAGVQIFA</sequence>
<evidence type="ECO:0000313" key="9">
    <source>
        <dbReference type="EMBL" id="CAE0497865.1"/>
    </source>
</evidence>
<dbReference type="Gene3D" id="1.10.510.10">
    <property type="entry name" value="Transferase(Phosphotransferase) domain 1"/>
    <property type="match status" value="1"/>
</dbReference>
<comment type="similarity">
    <text evidence="7">Belongs to the protein kinase superfamily.</text>
</comment>
<reference evidence="9" key="1">
    <citation type="submission" date="2021-01" db="EMBL/GenBank/DDBJ databases">
        <authorList>
            <person name="Corre E."/>
            <person name="Pelletier E."/>
            <person name="Niang G."/>
            <person name="Scheremetjew M."/>
            <person name="Finn R."/>
            <person name="Kale V."/>
            <person name="Holt S."/>
            <person name="Cochrane G."/>
            <person name="Meng A."/>
            <person name="Brown T."/>
            <person name="Cohen L."/>
        </authorList>
    </citation>
    <scope>NUCLEOTIDE SEQUENCE</scope>
    <source>
        <strain evidence="9">CCMP1320</strain>
    </source>
</reference>
<dbReference type="PROSITE" id="PS50011">
    <property type="entry name" value="PROTEIN_KINASE_DOM"/>
    <property type="match status" value="1"/>
</dbReference>
<dbReference type="InterPro" id="IPR011009">
    <property type="entry name" value="Kinase-like_dom_sf"/>
</dbReference>
<dbReference type="SUPFAM" id="SSF56112">
    <property type="entry name" value="Protein kinase-like (PK-like)"/>
    <property type="match status" value="1"/>
</dbReference>
<dbReference type="GO" id="GO:0004713">
    <property type="term" value="F:protein tyrosine kinase activity"/>
    <property type="evidence" value="ECO:0007669"/>
    <property type="project" value="TreeGrafter"/>
</dbReference>
<dbReference type="PROSITE" id="PS00107">
    <property type="entry name" value="PROTEIN_KINASE_ATP"/>
    <property type="match status" value="1"/>
</dbReference>
<evidence type="ECO:0000256" key="5">
    <source>
        <dbReference type="ARBA" id="ARBA00022840"/>
    </source>
</evidence>
<evidence type="ECO:0000256" key="6">
    <source>
        <dbReference type="PROSITE-ProRule" id="PRU10141"/>
    </source>
</evidence>
<organism evidence="9">
    <name type="scientific">Dunaliella tertiolecta</name>
    <name type="common">Green alga</name>
    <dbReference type="NCBI Taxonomy" id="3047"/>
    <lineage>
        <taxon>Eukaryota</taxon>
        <taxon>Viridiplantae</taxon>
        <taxon>Chlorophyta</taxon>
        <taxon>core chlorophytes</taxon>
        <taxon>Chlorophyceae</taxon>
        <taxon>CS clade</taxon>
        <taxon>Chlamydomonadales</taxon>
        <taxon>Dunaliellaceae</taxon>
        <taxon>Dunaliella</taxon>
    </lineage>
</organism>
<feature type="binding site" evidence="6">
    <location>
        <position position="25"/>
    </location>
    <ligand>
        <name>ATP</name>
        <dbReference type="ChEBI" id="CHEBI:30616"/>
    </ligand>
</feature>
<keyword evidence="1 7" id="KW-0723">Serine/threonine-protein kinase</keyword>
<dbReference type="Gene3D" id="3.30.200.20">
    <property type="entry name" value="Phosphorylase Kinase, domain 1"/>
    <property type="match status" value="1"/>
</dbReference>
<dbReference type="AlphaFoldDB" id="A0A7S3QZ42"/>
<evidence type="ECO:0000256" key="1">
    <source>
        <dbReference type="ARBA" id="ARBA00022527"/>
    </source>
</evidence>
<dbReference type="InterPro" id="IPR008271">
    <property type="entry name" value="Ser/Thr_kinase_AS"/>
</dbReference>
<keyword evidence="4" id="KW-0418">Kinase</keyword>
<dbReference type="SMART" id="SM00220">
    <property type="entry name" value="S_TKc"/>
    <property type="match status" value="1"/>
</dbReference>
<gene>
    <name evidence="9" type="ORF">DTER00134_LOCUS12938</name>
</gene>
<proteinExistence type="inferred from homology"/>
<dbReference type="GO" id="GO:0005524">
    <property type="term" value="F:ATP binding"/>
    <property type="evidence" value="ECO:0007669"/>
    <property type="project" value="UniProtKB-UniRule"/>
</dbReference>
<evidence type="ECO:0000256" key="4">
    <source>
        <dbReference type="ARBA" id="ARBA00022777"/>
    </source>
</evidence>
<dbReference type="EMBL" id="HBIP01021664">
    <property type="protein sequence ID" value="CAE0497865.1"/>
    <property type="molecule type" value="Transcribed_RNA"/>
</dbReference>
<dbReference type="GO" id="GO:0005737">
    <property type="term" value="C:cytoplasm"/>
    <property type="evidence" value="ECO:0007669"/>
    <property type="project" value="TreeGrafter"/>
</dbReference>
<evidence type="ECO:0000256" key="2">
    <source>
        <dbReference type="ARBA" id="ARBA00022679"/>
    </source>
</evidence>
<keyword evidence="3 6" id="KW-0547">Nucleotide-binding</keyword>
<evidence type="ECO:0000259" key="8">
    <source>
        <dbReference type="PROSITE" id="PS50011"/>
    </source>
</evidence>
<evidence type="ECO:0000256" key="7">
    <source>
        <dbReference type="RuleBase" id="RU000304"/>
    </source>
</evidence>
<name>A0A7S3QZ42_DUNTE</name>
<dbReference type="Pfam" id="PF00069">
    <property type="entry name" value="Pkinase"/>
    <property type="match status" value="1"/>
</dbReference>
<feature type="domain" description="Protein kinase" evidence="8">
    <location>
        <begin position="1"/>
        <end position="299"/>
    </location>
</feature>
<dbReference type="PANTHER" id="PTHR24058:SF17">
    <property type="entry name" value="HOMEODOMAIN INTERACTING PROTEIN KINASE, ISOFORM D"/>
    <property type="match status" value="1"/>
</dbReference>
<keyword evidence="2" id="KW-0808">Transferase</keyword>
<dbReference type="GO" id="GO:0004674">
    <property type="term" value="F:protein serine/threonine kinase activity"/>
    <property type="evidence" value="ECO:0007669"/>
    <property type="project" value="UniProtKB-KW"/>
</dbReference>
<dbReference type="InterPro" id="IPR017441">
    <property type="entry name" value="Protein_kinase_ATP_BS"/>
</dbReference>
<evidence type="ECO:0000256" key="3">
    <source>
        <dbReference type="ARBA" id="ARBA00022741"/>
    </source>
</evidence>
<dbReference type="InterPro" id="IPR050494">
    <property type="entry name" value="Ser_Thr_dual-spec_kinase"/>
</dbReference>
<dbReference type="InterPro" id="IPR000719">
    <property type="entry name" value="Prot_kinase_dom"/>
</dbReference>
<keyword evidence="5 6" id="KW-0067">ATP-binding</keyword>
<protein>
    <recommendedName>
        <fullName evidence="8">Protein kinase domain-containing protein</fullName>
    </recommendedName>
</protein>
<accession>A0A7S3QZ42</accession>